<evidence type="ECO:0000256" key="4">
    <source>
        <dbReference type="ARBA" id="ARBA00023239"/>
    </source>
</evidence>
<dbReference type="EMBL" id="CP003642">
    <property type="protein sequence ID" value="AFZ24526.1"/>
    <property type="molecule type" value="Genomic_DNA"/>
</dbReference>
<keyword evidence="6" id="KW-1185">Reference proteome</keyword>
<evidence type="ECO:0000313" key="5">
    <source>
        <dbReference type="EMBL" id="AFZ24526.1"/>
    </source>
</evidence>
<dbReference type="HOGENOM" id="CLU_1136579_0_0_3"/>
<organism evidence="5 6">
    <name type="scientific">Cylindrospermum stagnale PCC 7417</name>
    <dbReference type="NCBI Taxonomy" id="56107"/>
    <lineage>
        <taxon>Bacteria</taxon>
        <taxon>Bacillati</taxon>
        <taxon>Cyanobacteriota</taxon>
        <taxon>Cyanophyceae</taxon>
        <taxon>Nostocales</taxon>
        <taxon>Nostocaceae</taxon>
        <taxon>Cylindrospermum</taxon>
    </lineage>
</organism>
<dbReference type="RefSeq" id="WP_015207780.1">
    <property type="nucleotide sequence ID" value="NC_019757.1"/>
</dbReference>
<proteinExistence type="inferred from homology"/>
<reference evidence="5 6" key="1">
    <citation type="submission" date="2012-06" db="EMBL/GenBank/DDBJ databases">
        <title>Finished chromosome of genome of Cylindrospermum stagnale PCC 7417.</title>
        <authorList>
            <consortium name="US DOE Joint Genome Institute"/>
            <person name="Gugger M."/>
            <person name="Coursin T."/>
            <person name="Rippka R."/>
            <person name="Tandeau De Marsac N."/>
            <person name="Huntemann M."/>
            <person name="Wei C.-L."/>
            <person name="Han J."/>
            <person name="Detter J.C."/>
            <person name="Han C."/>
            <person name="Tapia R."/>
            <person name="Chen A."/>
            <person name="Kyrpides N."/>
            <person name="Mavromatis K."/>
            <person name="Markowitz V."/>
            <person name="Szeto E."/>
            <person name="Ivanova N."/>
            <person name="Pagani I."/>
            <person name="Pati A."/>
            <person name="Goodwin L."/>
            <person name="Nordberg H.P."/>
            <person name="Cantor M.N."/>
            <person name="Hua S.X."/>
            <person name="Woyke T."/>
            <person name="Kerfeld C.A."/>
        </authorList>
    </citation>
    <scope>NUCLEOTIDE SEQUENCE [LARGE SCALE GENOMIC DNA]</scope>
    <source>
        <strain evidence="5 6">PCC 7417</strain>
    </source>
</reference>
<evidence type="ECO:0000256" key="2">
    <source>
        <dbReference type="ARBA" id="ARBA00022549"/>
    </source>
</evidence>
<dbReference type="InterPro" id="IPR016024">
    <property type="entry name" value="ARM-type_fold"/>
</dbReference>
<dbReference type="KEGG" id="csg:Cylst_2296"/>
<comment type="similarity">
    <text evidence="1">Belongs to the CpcE/RpcE/PecE family.</text>
</comment>
<dbReference type="STRING" id="56107.Cylst_2296"/>
<keyword evidence="3" id="KW-0605">Phycobilisome</keyword>
<evidence type="ECO:0008006" key="7">
    <source>
        <dbReference type="Google" id="ProtNLM"/>
    </source>
</evidence>
<keyword evidence="4" id="KW-0456">Lyase</keyword>
<evidence type="ECO:0000313" key="6">
    <source>
        <dbReference type="Proteomes" id="UP000010475"/>
    </source>
</evidence>
<sequence length="244" mass="27390">MGCKKVIFDILSGLNVEYESPTKIGNLEYECLTKLYQLGSECSETLMQTGQELLERCEESEDIEYKFQLVLDSLAKRCHPGALELNIAALVSEKTRDKEAYINLLATFKNPLAISALVHAIKADDSTGEEEGGIRYKAIELLHLLGAKEVTSMIIPFVKDSAYRVRESAIDFLVKFDIREVAPIFVDQLAQEEYPINLAKLISGLVSWKWTDTLPELRELLASDWVRNDKTLQTTVSNAILALS</sequence>
<dbReference type="eggNOG" id="COG1413">
    <property type="taxonomic scope" value="Bacteria"/>
</dbReference>
<evidence type="ECO:0000256" key="3">
    <source>
        <dbReference type="ARBA" id="ARBA00022738"/>
    </source>
</evidence>
<dbReference type="GO" id="GO:0016829">
    <property type="term" value="F:lyase activity"/>
    <property type="evidence" value="ECO:0007669"/>
    <property type="project" value="UniProtKB-KW"/>
</dbReference>
<gene>
    <name evidence="5" type="ORF">Cylst_2296</name>
</gene>
<accession>K9WXJ8</accession>
<dbReference type="GO" id="GO:0030089">
    <property type="term" value="C:phycobilisome"/>
    <property type="evidence" value="ECO:0007669"/>
    <property type="project" value="UniProtKB-KW"/>
</dbReference>
<dbReference type="Gene3D" id="1.25.10.10">
    <property type="entry name" value="Leucine-rich Repeat Variant"/>
    <property type="match status" value="1"/>
</dbReference>
<dbReference type="Proteomes" id="UP000010475">
    <property type="component" value="Chromosome"/>
</dbReference>
<dbReference type="InterPro" id="IPR011989">
    <property type="entry name" value="ARM-like"/>
</dbReference>
<dbReference type="SUPFAM" id="SSF48371">
    <property type="entry name" value="ARM repeat"/>
    <property type="match status" value="1"/>
</dbReference>
<dbReference type="AlphaFoldDB" id="K9WXJ8"/>
<keyword evidence="2" id="KW-0042">Antenna complex</keyword>
<name>K9WXJ8_9NOST</name>
<evidence type="ECO:0000256" key="1">
    <source>
        <dbReference type="ARBA" id="ARBA00009299"/>
    </source>
</evidence>
<protein>
    <recommendedName>
        <fullName evidence="7">HEAT repeat domain-containing protein</fullName>
    </recommendedName>
</protein>